<evidence type="ECO:0000313" key="3">
    <source>
        <dbReference type="Proteomes" id="UP000587527"/>
    </source>
</evidence>
<dbReference type="PANTHER" id="PTHR47691:SF3">
    <property type="entry name" value="HTH-TYPE TRANSCRIPTIONAL REGULATOR RV0890C-RELATED"/>
    <property type="match status" value="1"/>
</dbReference>
<dbReference type="Pfam" id="PF00211">
    <property type="entry name" value="Guanylate_cyc"/>
    <property type="match status" value="1"/>
</dbReference>
<dbReference type="Gene3D" id="3.30.70.1230">
    <property type="entry name" value="Nucleotide cyclase"/>
    <property type="match status" value="1"/>
</dbReference>
<dbReference type="InterPro" id="IPR058852">
    <property type="entry name" value="HTH_77"/>
</dbReference>
<keyword evidence="3" id="KW-1185">Reference proteome</keyword>
<dbReference type="SUPFAM" id="SSF55073">
    <property type="entry name" value="Nucleotide cyclase"/>
    <property type="match status" value="1"/>
</dbReference>
<dbReference type="GO" id="GO:0009190">
    <property type="term" value="P:cyclic nucleotide biosynthetic process"/>
    <property type="evidence" value="ECO:0007669"/>
    <property type="project" value="InterPro"/>
</dbReference>
<reference evidence="2 3" key="1">
    <citation type="submission" date="2020-08" db="EMBL/GenBank/DDBJ databases">
        <title>Sequencing the genomes of 1000 actinobacteria strains.</title>
        <authorList>
            <person name="Klenk H.-P."/>
        </authorList>
    </citation>
    <scope>NUCLEOTIDE SEQUENCE [LARGE SCALE GENOMIC DNA]</scope>
    <source>
        <strain evidence="2 3">DSM 45362</strain>
    </source>
</reference>
<dbReference type="GO" id="GO:0004016">
    <property type="term" value="F:adenylate cyclase activity"/>
    <property type="evidence" value="ECO:0007669"/>
    <property type="project" value="UniProtKB-ARBA"/>
</dbReference>
<evidence type="ECO:0000259" key="1">
    <source>
        <dbReference type="PROSITE" id="PS50125"/>
    </source>
</evidence>
<dbReference type="CDD" id="cd07302">
    <property type="entry name" value="CHD"/>
    <property type="match status" value="1"/>
</dbReference>
<organism evidence="2 3">
    <name type="scientific">Allocatelliglobosispora scoriae</name>
    <dbReference type="NCBI Taxonomy" id="643052"/>
    <lineage>
        <taxon>Bacteria</taxon>
        <taxon>Bacillati</taxon>
        <taxon>Actinomycetota</taxon>
        <taxon>Actinomycetes</taxon>
        <taxon>Micromonosporales</taxon>
        <taxon>Micromonosporaceae</taxon>
        <taxon>Allocatelliglobosispora</taxon>
    </lineage>
</organism>
<comment type="caution">
    <text evidence="2">The sequence shown here is derived from an EMBL/GenBank/DDBJ whole genome shotgun (WGS) entry which is preliminary data.</text>
</comment>
<accession>A0A841BWF3</accession>
<dbReference type="GO" id="GO:0035556">
    <property type="term" value="P:intracellular signal transduction"/>
    <property type="evidence" value="ECO:0007669"/>
    <property type="project" value="InterPro"/>
</dbReference>
<dbReference type="InterPro" id="IPR027417">
    <property type="entry name" value="P-loop_NTPase"/>
</dbReference>
<dbReference type="PROSITE" id="PS50125">
    <property type="entry name" value="GUANYLATE_CYCLASE_2"/>
    <property type="match status" value="1"/>
</dbReference>
<sequence length="905" mass="96693">MRLPSGLVTFVFTDIEGSTRLAQMLGRDYRPVLNEHRRLLRAALVDGGGAELFTEGDSFFFAFADAWRAVAACAEAQRLLAAHPWPSEDARPRVRMGLHTGHAQAHAGEYASAEVHRAARVAEAAHGGQVLLSGATAEHAAPLPDDAWLLDLGLHRLRGFDGRERLHQLVAPGLERQFPRPRTLGSAPHNLPVPVTGFVGRERETAELHSLMSHNRLVTVVGAGGAGKTRLAVRLAETIAESYSDGVWFVDLALIGMELAAQGPVTDPGMVTLAVIDALGIRPEPGRPVMQTLLDHASTRKILLVLDTCDAQLGGVTPVVTALLACGLGVSVLATSREPLGVAGEVVWRIPPLGLHAAPGDAHSDAVCLLLERTAAARGGRPLMPHEARHLTRVAVRLDGLPLALELAAARLRVLDASELAERLEAELDGRQPDPLGALDAGRGASADAMDASSRHATMQATVMWSYRTLSAESARLLRALAVFAGPVDLSTVEWLIAGDPLDALATLVDKSLIQASSGPNGTTYRLLDPIRAFAARRLVTDGEERSARDRHVTWALHRLQRVSRGADGRAVTLSMYALDPLAAELRAALRWCVTGGSARVGLTIAAGLDQWWRERGLAREGRLWHFRLYSRQAETGEQIPDSELALAYYSHSVHSCADGEVAEELRFAKQAETAARRSGDNGTMARVLAGQAGPLVSIGKAAEAESLCRTLLTWAAAHNVMADALFAVYNLAELLWLRGAYDEAAELLANARPTEALRPAERGRRTVDLLLGMVALGRRDVVAAHDHLSVALRSRMSYGFHSRACVAVNAMAVRCLIGGDALIAAKLFGAAAAAKARLCRGSGLFGSYWAEQQDAIRAALGDAVFDEAWAQGSVMSLDEAAALALTVEHPDLAADSARFSALKK</sequence>
<dbReference type="PANTHER" id="PTHR47691">
    <property type="entry name" value="REGULATOR-RELATED"/>
    <property type="match status" value="1"/>
</dbReference>
<gene>
    <name evidence="2" type="ORF">F4553_004858</name>
</gene>
<dbReference type="InterPro" id="IPR029787">
    <property type="entry name" value="Nucleotide_cyclase"/>
</dbReference>
<dbReference type="SUPFAM" id="SSF52540">
    <property type="entry name" value="P-loop containing nucleoside triphosphate hydrolases"/>
    <property type="match status" value="1"/>
</dbReference>
<dbReference type="AlphaFoldDB" id="A0A841BWF3"/>
<dbReference type="EMBL" id="JACHMN010000002">
    <property type="protein sequence ID" value="MBB5871479.1"/>
    <property type="molecule type" value="Genomic_DNA"/>
</dbReference>
<feature type="domain" description="Guanylate cyclase" evidence="1">
    <location>
        <begin position="9"/>
        <end position="122"/>
    </location>
</feature>
<dbReference type="InterPro" id="IPR001054">
    <property type="entry name" value="A/G_cyclase"/>
</dbReference>
<protein>
    <submittedName>
        <fullName evidence="2">Putative ATPase/class 3 adenylate cyclase</fullName>
    </submittedName>
</protein>
<evidence type="ECO:0000313" key="2">
    <source>
        <dbReference type="EMBL" id="MBB5871479.1"/>
    </source>
</evidence>
<proteinExistence type="predicted"/>
<dbReference type="Gene3D" id="3.40.50.300">
    <property type="entry name" value="P-loop containing nucleotide triphosphate hydrolases"/>
    <property type="match status" value="1"/>
</dbReference>
<dbReference type="Proteomes" id="UP000587527">
    <property type="component" value="Unassembled WGS sequence"/>
</dbReference>
<name>A0A841BWF3_9ACTN</name>
<dbReference type="Pfam" id="PF25872">
    <property type="entry name" value="HTH_77"/>
    <property type="match status" value="1"/>
</dbReference>
<dbReference type="PRINTS" id="PR00364">
    <property type="entry name" value="DISEASERSIST"/>
</dbReference>